<protein>
    <submittedName>
        <fullName evidence="1">Uncharacterized protein</fullName>
    </submittedName>
</protein>
<accession>S7WP27</accession>
<gene>
    <name evidence="1" type="ORF">ADICYQ_2569</name>
</gene>
<proteinExistence type="predicted"/>
<organism evidence="1 2">
    <name type="scientific">Cyclobacterium qasimii M12-11B</name>
    <dbReference type="NCBI Taxonomy" id="641524"/>
    <lineage>
        <taxon>Bacteria</taxon>
        <taxon>Pseudomonadati</taxon>
        <taxon>Bacteroidota</taxon>
        <taxon>Cytophagia</taxon>
        <taxon>Cytophagales</taxon>
        <taxon>Cyclobacteriaceae</taxon>
        <taxon>Cyclobacterium</taxon>
    </lineage>
</organism>
<dbReference type="AlphaFoldDB" id="S7WP27"/>
<reference evidence="1 2" key="1">
    <citation type="journal article" date="2013" name="Genome Announc.">
        <title>Draft Genome Sequence of Cyclobacterium qasimii Strain M12-11BT, Isolated from Arctic Marine Sediment.</title>
        <authorList>
            <person name="Shivaji S."/>
            <person name="Ara S."/>
            <person name="Singh A."/>
            <person name="Kumar Pinnaka A."/>
        </authorList>
    </citation>
    <scope>NUCLEOTIDE SEQUENCE [LARGE SCALE GENOMIC DNA]</scope>
    <source>
        <strain evidence="1 2">M12-11B</strain>
    </source>
</reference>
<evidence type="ECO:0000313" key="1">
    <source>
        <dbReference type="EMBL" id="EPR68474.1"/>
    </source>
</evidence>
<dbReference type="Proteomes" id="UP000014974">
    <property type="component" value="Unassembled WGS sequence"/>
</dbReference>
<name>S7WP27_9BACT</name>
<dbReference type="EMBL" id="ATNM01000099">
    <property type="protein sequence ID" value="EPR68474.1"/>
    <property type="molecule type" value="Genomic_DNA"/>
</dbReference>
<evidence type="ECO:0000313" key="2">
    <source>
        <dbReference type="Proteomes" id="UP000014974"/>
    </source>
</evidence>
<sequence>MLIILLPDYVKPVAWRPSLVQVCFGAFNSSLTSCWLRTTGAF</sequence>
<comment type="caution">
    <text evidence="1">The sequence shown here is derived from an EMBL/GenBank/DDBJ whole genome shotgun (WGS) entry which is preliminary data.</text>
</comment>